<comment type="similarity">
    <text evidence="2 7">Belongs to the DMRL synthase family.</text>
</comment>
<keyword evidence="9" id="KW-1185">Reference proteome</keyword>
<dbReference type="GO" id="GO:0000906">
    <property type="term" value="F:6,7-dimethyl-8-ribityllumazine synthase activity"/>
    <property type="evidence" value="ECO:0007669"/>
    <property type="project" value="UniProtKB-EC"/>
</dbReference>
<name>A0ABV7ZZB4_9GAMM</name>
<dbReference type="SUPFAM" id="SSF52121">
    <property type="entry name" value="Lumazine synthase"/>
    <property type="match status" value="1"/>
</dbReference>
<dbReference type="Pfam" id="PF00885">
    <property type="entry name" value="DMRL_synthase"/>
    <property type="match status" value="1"/>
</dbReference>
<proteinExistence type="inferred from homology"/>
<evidence type="ECO:0000256" key="5">
    <source>
        <dbReference type="ARBA" id="ARBA00022679"/>
    </source>
</evidence>
<dbReference type="EC" id="2.5.1.78" evidence="3 7"/>
<accession>A0ABV7ZZB4</accession>
<comment type="caution">
    <text evidence="8">The sequence shown here is derived from an EMBL/GenBank/DDBJ whole genome shotgun (WGS) entry which is preliminary data.</text>
</comment>
<feature type="binding site" evidence="7">
    <location>
        <position position="28"/>
    </location>
    <ligand>
        <name>5-amino-6-(D-ribitylamino)uracil</name>
        <dbReference type="ChEBI" id="CHEBI:15934"/>
    </ligand>
</feature>
<dbReference type="Proteomes" id="UP001595617">
    <property type="component" value="Unassembled WGS sequence"/>
</dbReference>
<dbReference type="Gene3D" id="3.40.50.960">
    <property type="entry name" value="Lumazine/riboflavin synthase"/>
    <property type="match status" value="1"/>
</dbReference>
<dbReference type="EMBL" id="JBHRYR010000003">
    <property type="protein sequence ID" value="MFC3853614.1"/>
    <property type="molecule type" value="Genomic_DNA"/>
</dbReference>
<dbReference type="InterPro" id="IPR034964">
    <property type="entry name" value="LS"/>
</dbReference>
<evidence type="ECO:0000256" key="3">
    <source>
        <dbReference type="ARBA" id="ARBA00012664"/>
    </source>
</evidence>
<organism evidence="8 9">
    <name type="scientific">Saccharospirillum mangrovi</name>
    <dbReference type="NCBI Taxonomy" id="2161747"/>
    <lineage>
        <taxon>Bacteria</taxon>
        <taxon>Pseudomonadati</taxon>
        <taxon>Pseudomonadota</taxon>
        <taxon>Gammaproteobacteria</taxon>
        <taxon>Oceanospirillales</taxon>
        <taxon>Saccharospirillaceae</taxon>
        <taxon>Saccharospirillum</taxon>
    </lineage>
</organism>
<evidence type="ECO:0000256" key="4">
    <source>
        <dbReference type="ARBA" id="ARBA00022619"/>
    </source>
</evidence>
<protein>
    <recommendedName>
        <fullName evidence="3 7">6,7-dimethyl-8-ribityllumazine synthase</fullName>
        <shortName evidence="7">DMRL synthase</shortName>
        <shortName evidence="7">LS</shortName>
        <shortName evidence="7">Lumazine synthase</shortName>
        <ecNumber evidence="3 7">2.5.1.78</ecNumber>
    </recommendedName>
</protein>
<evidence type="ECO:0000256" key="2">
    <source>
        <dbReference type="ARBA" id="ARBA00007424"/>
    </source>
</evidence>
<dbReference type="PANTHER" id="PTHR21058:SF0">
    <property type="entry name" value="6,7-DIMETHYL-8-RIBITYLLUMAZINE SYNTHASE"/>
    <property type="match status" value="1"/>
</dbReference>
<sequence length="168" mass="18706">MNQHTEASLHPMPSTVEPQKIAVISASWHKPIVHNAIQSIKSHFDQNGVHGNDVEFFEVPGAFEIPLHAKMLAKSGRFKAVIACAFVVNSGIYRHEYVASSVIDGLMKVQLTTDIPVFSAVLTPHNFHEHEDHLQFFANHFLAKGAEVAQACLETLKSLSHIRKLHDQ</sequence>
<dbReference type="NCBIfam" id="NF009084">
    <property type="entry name" value="PRK12419.1"/>
    <property type="match status" value="1"/>
</dbReference>
<evidence type="ECO:0000256" key="6">
    <source>
        <dbReference type="ARBA" id="ARBA00048785"/>
    </source>
</evidence>
<dbReference type="InterPro" id="IPR036467">
    <property type="entry name" value="LS/RS_sf"/>
</dbReference>
<dbReference type="PANTHER" id="PTHR21058">
    <property type="entry name" value="6,7-DIMETHYL-8-RIBITYLLUMAZINE SYNTHASE DMRL SYNTHASE LUMAZINE SYNTHASE"/>
    <property type="match status" value="1"/>
</dbReference>
<feature type="binding site" evidence="7">
    <location>
        <position position="133"/>
    </location>
    <ligand>
        <name>(2S)-2-hydroxy-3-oxobutyl phosphate</name>
        <dbReference type="ChEBI" id="CHEBI:58830"/>
    </ligand>
</feature>
<reference evidence="9" key="1">
    <citation type="journal article" date="2019" name="Int. J. Syst. Evol. Microbiol.">
        <title>The Global Catalogue of Microorganisms (GCM) 10K type strain sequencing project: providing services to taxonomists for standard genome sequencing and annotation.</title>
        <authorList>
            <consortium name="The Broad Institute Genomics Platform"/>
            <consortium name="The Broad Institute Genome Sequencing Center for Infectious Disease"/>
            <person name="Wu L."/>
            <person name="Ma J."/>
        </authorList>
    </citation>
    <scope>NUCLEOTIDE SEQUENCE [LARGE SCALE GENOMIC DNA]</scope>
    <source>
        <strain evidence="9">IBRC 10765</strain>
    </source>
</reference>
<dbReference type="HAMAP" id="MF_00178">
    <property type="entry name" value="Lumazine_synth"/>
    <property type="match status" value="1"/>
</dbReference>
<feature type="binding site" evidence="7">
    <location>
        <begin position="62"/>
        <end position="64"/>
    </location>
    <ligand>
        <name>5-amino-6-(D-ribitylamino)uracil</name>
        <dbReference type="ChEBI" id="CHEBI:15934"/>
    </ligand>
</feature>
<keyword evidence="4 7" id="KW-0686">Riboflavin biosynthesis</keyword>
<feature type="binding site" evidence="7">
    <location>
        <begin position="86"/>
        <end position="88"/>
    </location>
    <ligand>
        <name>5-amino-6-(D-ribitylamino)uracil</name>
        <dbReference type="ChEBI" id="CHEBI:15934"/>
    </ligand>
</feature>
<evidence type="ECO:0000256" key="7">
    <source>
        <dbReference type="HAMAP-Rule" id="MF_00178"/>
    </source>
</evidence>
<comment type="subunit">
    <text evidence="7">Forms an icosahedral capsid composed of 60 subunits, arranged as a dodecamer of pentamers.</text>
</comment>
<evidence type="ECO:0000313" key="9">
    <source>
        <dbReference type="Proteomes" id="UP001595617"/>
    </source>
</evidence>
<evidence type="ECO:0000313" key="8">
    <source>
        <dbReference type="EMBL" id="MFC3853614.1"/>
    </source>
</evidence>
<comment type="pathway">
    <text evidence="1 7">Cofactor biosynthesis; riboflavin biosynthesis; riboflavin from 2-hydroxy-3-oxobutyl phosphate and 5-amino-6-(D-ribitylamino)uracil: step 1/2.</text>
</comment>
<evidence type="ECO:0000256" key="1">
    <source>
        <dbReference type="ARBA" id="ARBA00004917"/>
    </source>
</evidence>
<comment type="function">
    <text evidence="7">Catalyzes the formation of 6,7-dimethyl-8-ribityllumazine by condensation of 5-amino-6-(D-ribitylamino)uracil with 3,4-dihydroxy-2-butanone 4-phosphate. This is the penultimate step in the biosynthesis of riboflavin.</text>
</comment>
<dbReference type="InterPro" id="IPR002180">
    <property type="entry name" value="LS/RS"/>
</dbReference>
<feature type="active site" description="Proton donor" evidence="7">
    <location>
        <position position="94"/>
    </location>
</feature>
<comment type="caution">
    <text evidence="7">Lacks conserved residue(s) required for the propagation of feature annotation.</text>
</comment>
<keyword evidence="5 7" id="KW-0808">Transferase</keyword>
<feature type="binding site" evidence="7">
    <location>
        <position position="119"/>
    </location>
    <ligand>
        <name>5-amino-6-(D-ribitylamino)uracil</name>
        <dbReference type="ChEBI" id="CHEBI:15934"/>
    </ligand>
</feature>
<gene>
    <name evidence="7" type="primary">ribH</name>
    <name evidence="8" type="ORF">ACFOOG_12285</name>
</gene>
<comment type="catalytic activity">
    <reaction evidence="6 7">
        <text>(2S)-2-hydroxy-3-oxobutyl phosphate + 5-amino-6-(D-ribitylamino)uracil = 6,7-dimethyl-8-(1-D-ribityl)lumazine + phosphate + 2 H2O + H(+)</text>
        <dbReference type="Rhea" id="RHEA:26152"/>
        <dbReference type="ChEBI" id="CHEBI:15377"/>
        <dbReference type="ChEBI" id="CHEBI:15378"/>
        <dbReference type="ChEBI" id="CHEBI:15934"/>
        <dbReference type="ChEBI" id="CHEBI:43474"/>
        <dbReference type="ChEBI" id="CHEBI:58201"/>
        <dbReference type="ChEBI" id="CHEBI:58830"/>
        <dbReference type="EC" id="2.5.1.78"/>
    </reaction>
</comment>
<dbReference type="RefSeq" id="WP_380696937.1">
    <property type="nucleotide sequence ID" value="NZ_JBHRYR010000003.1"/>
</dbReference>